<evidence type="ECO:0000256" key="3">
    <source>
        <dbReference type="ARBA" id="ARBA00023118"/>
    </source>
</evidence>
<evidence type="ECO:0000256" key="2">
    <source>
        <dbReference type="ARBA" id="ARBA00022884"/>
    </source>
</evidence>
<keyword evidence="3" id="KW-0051">Antiviral defense</keyword>
<dbReference type="Gene3D" id="3.30.70.1890">
    <property type="match status" value="1"/>
</dbReference>
<dbReference type="GO" id="GO:0051607">
    <property type="term" value="P:defense response to virus"/>
    <property type="evidence" value="ECO:0007669"/>
    <property type="project" value="UniProtKB-KW"/>
</dbReference>
<keyword evidence="2" id="KW-0694">RNA-binding</keyword>
<dbReference type="Pfam" id="PF01881">
    <property type="entry name" value="Cas_Cas6_C"/>
    <property type="match status" value="1"/>
</dbReference>
<sequence>MRFKITLEAVNDFVSLPLQHNEFIQAAIYSSLSPDFAAFLHDKGYRIDNRRFTLFAFSRIMGTYQILRERKQIHFSNPIQLVVSSPVQEFIRDMAQLLLKDGFRIGSQYLRVTGMEIQEPKVEQEEIVVHTLSPVVAYSTLLRPDGNKYTLYFEPGESDFRRIVTDNLLRKGRLIYGEEVDFHGVQVEPVGHYKRHIVMYKDSAIKGYSGKFRLKGDRRLLQTAIDAGLGSKNAMGFGLVEV</sequence>
<organism evidence="7 8">
    <name type="scientific">Effusibacillus lacus</name>
    <dbReference type="NCBI Taxonomy" id="1348429"/>
    <lineage>
        <taxon>Bacteria</taxon>
        <taxon>Bacillati</taxon>
        <taxon>Bacillota</taxon>
        <taxon>Bacilli</taxon>
        <taxon>Bacillales</taxon>
        <taxon>Alicyclobacillaceae</taxon>
        <taxon>Effusibacillus</taxon>
    </lineage>
</organism>
<evidence type="ECO:0000313" key="7">
    <source>
        <dbReference type="EMBL" id="GAX90694.1"/>
    </source>
</evidence>
<dbReference type="EMBL" id="BDUF01000061">
    <property type="protein sequence ID" value="GAX90694.1"/>
    <property type="molecule type" value="Genomic_DNA"/>
</dbReference>
<comment type="caution">
    <text evidence="7">The sequence shown here is derived from an EMBL/GenBank/DDBJ whole genome shotgun (WGS) entry which is preliminary data.</text>
</comment>
<dbReference type="PANTHER" id="PTHR36984:SF1">
    <property type="entry name" value="CRISPR-ASSOCIATED ENDORIBONUCLEASE CAS6 1"/>
    <property type="match status" value="1"/>
</dbReference>
<dbReference type="PANTHER" id="PTHR36984">
    <property type="entry name" value="CRISPR-ASSOCIATED ENDORIBONUCLEASE CAS6 1"/>
    <property type="match status" value="1"/>
</dbReference>
<dbReference type="CDD" id="cd21140">
    <property type="entry name" value="Cas6_I-like"/>
    <property type="match status" value="1"/>
</dbReference>
<reference evidence="8" key="1">
    <citation type="submission" date="2017-07" db="EMBL/GenBank/DDBJ databases">
        <title>Draft genome sequence of Effusibacillus lacus strain skLN1.</title>
        <authorList>
            <person name="Watanabe M."/>
            <person name="Kojima H."/>
            <person name="Fukui M."/>
        </authorList>
    </citation>
    <scope>NUCLEOTIDE SEQUENCE [LARGE SCALE GENOMIC DNA]</scope>
    <source>
        <strain evidence="8">skLN1</strain>
    </source>
</reference>
<dbReference type="AlphaFoldDB" id="A0A292YQL0"/>
<evidence type="ECO:0000256" key="5">
    <source>
        <dbReference type="PIRSR" id="PIRSR005054-50"/>
    </source>
</evidence>
<keyword evidence="8" id="KW-1185">Reference proteome</keyword>
<accession>A0A292YQL0</accession>
<dbReference type="OrthoDB" id="9797488at2"/>
<comment type="function">
    <text evidence="4">CRISPR (clustered regularly interspaced short palindromic repeat), is an adaptive immune system that provides protection against mobile genetic elements (viruses, transposable elements and conjugative plasmids). CRISPR clusters contain sequences complementary to antecedent mobile elements and target invading nucleic acids. CRISPR clusters are transcribed and processed into CRISPR RNA (crRNA).</text>
</comment>
<feature type="active site" description="Proton donor" evidence="5">
    <location>
        <position position="41"/>
    </location>
</feature>
<dbReference type="InterPro" id="IPR010156">
    <property type="entry name" value="CRISPR-assoc_prot_Cas6"/>
</dbReference>
<comment type="similarity">
    <text evidence="1 4">Belongs to the CRISPR-associated protein Cas6/Cse3/CasE family.</text>
</comment>
<evidence type="ECO:0000259" key="6">
    <source>
        <dbReference type="Pfam" id="PF01881"/>
    </source>
</evidence>
<evidence type="ECO:0000256" key="4">
    <source>
        <dbReference type="PIRNR" id="PIRNR005054"/>
    </source>
</evidence>
<evidence type="ECO:0000313" key="8">
    <source>
        <dbReference type="Proteomes" id="UP000217785"/>
    </source>
</evidence>
<dbReference type="GO" id="GO:0016788">
    <property type="term" value="F:hydrolase activity, acting on ester bonds"/>
    <property type="evidence" value="ECO:0007669"/>
    <property type="project" value="InterPro"/>
</dbReference>
<dbReference type="Pfam" id="PF21350">
    <property type="entry name" value="Cas6_I-A"/>
    <property type="match status" value="1"/>
</dbReference>
<dbReference type="GO" id="GO:0003723">
    <property type="term" value="F:RNA binding"/>
    <property type="evidence" value="ECO:0007669"/>
    <property type="project" value="UniProtKB-KW"/>
</dbReference>
<proteinExistence type="inferred from homology"/>
<dbReference type="NCBIfam" id="TIGR01877">
    <property type="entry name" value="cas_cas6"/>
    <property type="match status" value="1"/>
</dbReference>
<feature type="active site" description="Proton acceptor" evidence="5">
    <location>
        <position position="29"/>
    </location>
</feature>
<dbReference type="PIRSF" id="PIRSF005054">
    <property type="entry name" value="PF1131"/>
    <property type="match status" value="1"/>
</dbReference>
<feature type="domain" description="CRISPR associated protein Cas6 C-terminal" evidence="6">
    <location>
        <begin position="118"/>
        <end position="242"/>
    </location>
</feature>
<dbReference type="RefSeq" id="WP_096182419.1">
    <property type="nucleotide sequence ID" value="NZ_BDUF01000061.1"/>
</dbReference>
<dbReference type="Proteomes" id="UP000217785">
    <property type="component" value="Unassembled WGS sequence"/>
</dbReference>
<dbReference type="Gene3D" id="3.30.70.1900">
    <property type="match status" value="1"/>
</dbReference>
<name>A0A292YQL0_9BACL</name>
<dbReference type="InterPro" id="IPR049435">
    <property type="entry name" value="Cas_Cas6_C"/>
</dbReference>
<dbReference type="InterPro" id="IPR045747">
    <property type="entry name" value="CRISPR-assoc_prot_Cas6_N_sf"/>
</dbReference>
<gene>
    <name evidence="7" type="ORF">EFBL_2332</name>
</gene>
<protein>
    <recommendedName>
        <fullName evidence="4">CRISPR-associated endoribonuclease</fullName>
    </recommendedName>
</protein>
<evidence type="ECO:0000256" key="1">
    <source>
        <dbReference type="ARBA" id="ARBA00005937"/>
    </source>
</evidence>